<keyword evidence="1" id="KW-0812">Transmembrane</keyword>
<evidence type="ECO:0000313" key="3">
    <source>
        <dbReference type="Proteomes" id="UP000002222"/>
    </source>
</evidence>
<dbReference type="STRING" id="525898.Sdel_0696"/>
<name>D1B0B4_SULD5</name>
<dbReference type="OrthoDB" id="5340238at2"/>
<keyword evidence="1" id="KW-1133">Transmembrane helix</keyword>
<dbReference type="Proteomes" id="UP000002222">
    <property type="component" value="Chromosome"/>
</dbReference>
<keyword evidence="3" id="KW-1185">Reference proteome</keyword>
<reference evidence="3" key="1">
    <citation type="submission" date="2009-11" db="EMBL/GenBank/DDBJ databases">
        <title>The complete genome of Sulfurospirillum deleyianum DSM 6946.</title>
        <authorList>
            <consortium name="US DOE Joint Genome Institute (JGI-PGF)"/>
            <person name="Lucas S."/>
            <person name="Copeland A."/>
            <person name="Lapidus A."/>
            <person name="Glavina del Rio T."/>
            <person name="Dalin E."/>
            <person name="Tice H."/>
            <person name="Bruce D."/>
            <person name="Goodwin L."/>
            <person name="Pitluck S."/>
            <person name="Kyrpides N."/>
            <person name="Mavromatis K."/>
            <person name="Ivanova N."/>
            <person name="Ovchinnikova G."/>
            <person name="Munk A.C."/>
            <person name="Lu M."/>
            <person name="Brettin T."/>
            <person name="Detter J.C."/>
            <person name="Han C."/>
            <person name="Tapia R."/>
            <person name="Larimer F."/>
            <person name="Land M."/>
            <person name="Hauser L."/>
            <person name="Markowitz V."/>
            <person name="Cheng J.F."/>
            <person name="Hugenholtz P."/>
            <person name="Woyke T."/>
            <person name="Wu D."/>
            <person name="Aumann P."/>
            <person name="Schneider S."/>
            <person name="Lang E."/>
            <person name="Spring S."/>
            <person name="Klenk H.P."/>
            <person name="Eisen J.A."/>
        </authorList>
    </citation>
    <scope>NUCLEOTIDE SEQUENCE [LARGE SCALE GENOMIC DNA]</scope>
    <source>
        <strain evidence="3">ATCC 51133 / DSM 6946 / 5175</strain>
    </source>
</reference>
<dbReference type="EMBL" id="CP001816">
    <property type="protein sequence ID" value="ACZ11731.1"/>
    <property type="molecule type" value="Genomic_DNA"/>
</dbReference>
<evidence type="ECO:0000256" key="1">
    <source>
        <dbReference type="SAM" id="Phobius"/>
    </source>
</evidence>
<protein>
    <submittedName>
        <fullName evidence="2">Uncharacterized protein</fullName>
    </submittedName>
</protein>
<accession>D1B0B4</accession>
<gene>
    <name evidence="2" type="ordered locus">Sdel_0696</name>
</gene>
<sequence length="62" mass="7191" precursor="true">MKTLRYVALFFGLLYSVIILHALSFEFQTKEKEIQSLAARMKHAELSLSFKESAYKGFVYVP</sequence>
<feature type="transmembrane region" description="Helical" evidence="1">
    <location>
        <begin position="6"/>
        <end position="25"/>
    </location>
</feature>
<dbReference type="HOGENOM" id="CLU_208649_0_0_7"/>
<reference evidence="2 3" key="2">
    <citation type="journal article" date="2010" name="Stand. Genomic Sci.">
        <title>Complete genome sequence of Sulfurospirillum deleyianum type strain (5175).</title>
        <authorList>
            <person name="Sikorski J."/>
            <person name="Lapidus A."/>
            <person name="Copeland A."/>
            <person name="Glavina Del Rio T."/>
            <person name="Nolan M."/>
            <person name="Lucas S."/>
            <person name="Chen F."/>
            <person name="Tice H."/>
            <person name="Cheng J.F."/>
            <person name="Saunders E."/>
            <person name="Bruce D."/>
            <person name="Goodwin L."/>
            <person name="Pitluck S."/>
            <person name="Ovchinnikova G."/>
            <person name="Pati A."/>
            <person name="Ivanova N."/>
            <person name="Mavromatis K."/>
            <person name="Chen A."/>
            <person name="Palaniappan K."/>
            <person name="Chain P."/>
            <person name="Land M."/>
            <person name="Hauser L."/>
            <person name="Chang Y.J."/>
            <person name="Jeffries C.D."/>
            <person name="Brettin T."/>
            <person name="Detter J.C."/>
            <person name="Han C."/>
            <person name="Rohde M."/>
            <person name="Lang E."/>
            <person name="Spring S."/>
            <person name="Goker M."/>
            <person name="Bristow J."/>
            <person name="Eisen J.A."/>
            <person name="Markowitz V."/>
            <person name="Hugenholtz P."/>
            <person name="Kyrpides N.C."/>
            <person name="Klenk H.P."/>
        </authorList>
    </citation>
    <scope>NUCLEOTIDE SEQUENCE [LARGE SCALE GENOMIC DNA]</scope>
    <source>
        <strain evidence="3">ATCC 51133 / DSM 6946 / 5175</strain>
    </source>
</reference>
<keyword evidence="1" id="KW-0472">Membrane</keyword>
<dbReference type="RefSeq" id="WP_012856497.1">
    <property type="nucleotide sequence ID" value="NC_013512.1"/>
</dbReference>
<evidence type="ECO:0000313" key="2">
    <source>
        <dbReference type="EMBL" id="ACZ11731.1"/>
    </source>
</evidence>
<dbReference type="KEGG" id="sdl:Sdel_0696"/>
<proteinExistence type="predicted"/>
<organism evidence="2 3">
    <name type="scientific">Sulfurospirillum deleyianum (strain ATCC 51133 / DSM 6946 / 5175)</name>
    <dbReference type="NCBI Taxonomy" id="525898"/>
    <lineage>
        <taxon>Bacteria</taxon>
        <taxon>Pseudomonadati</taxon>
        <taxon>Campylobacterota</taxon>
        <taxon>Epsilonproteobacteria</taxon>
        <taxon>Campylobacterales</taxon>
        <taxon>Sulfurospirillaceae</taxon>
        <taxon>Sulfurospirillum</taxon>
    </lineage>
</organism>
<dbReference type="AlphaFoldDB" id="D1B0B4"/>